<evidence type="ECO:0000259" key="4">
    <source>
        <dbReference type="Pfam" id="PF01557"/>
    </source>
</evidence>
<gene>
    <name evidence="5" type="ORF">SO694_00055292</name>
</gene>
<dbReference type="Proteomes" id="UP001363151">
    <property type="component" value="Unassembled WGS sequence"/>
</dbReference>
<organism evidence="5 6">
    <name type="scientific">Aureococcus anophagefferens</name>
    <name type="common">Harmful bloom alga</name>
    <dbReference type="NCBI Taxonomy" id="44056"/>
    <lineage>
        <taxon>Eukaryota</taxon>
        <taxon>Sar</taxon>
        <taxon>Stramenopiles</taxon>
        <taxon>Ochrophyta</taxon>
        <taxon>Pelagophyceae</taxon>
        <taxon>Pelagomonadales</taxon>
        <taxon>Pelagomonadaceae</taxon>
        <taxon>Aureococcus</taxon>
    </lineage>
</organism>
<sequence length="306" mass="32211">MMMGSLTLLLAASAAARTTDRIIRFKDADGAIHTGAYEGRGVASLVDGWEVLDQKVEVAELLAPVERPPYVLGIGLNYWGHINSTNMSAPKTPQVFFKGSNSYAHPGDVVEIPAFSTRPDYEGELGFVFKADCKDVAEADAVERCVLGYTACDDVSARCYQIDDGESCPGNGGQWSFSKSLDTHAPLGPSLLSAAALGDGGGLRLTTRVNGELRQNTSTSDLIFGVPKIVAFITQGTTIPEGTVVCTGTPDGVGVTMHPPAFLQDGDVVEVALSKIGTLRNPVARGGAKRERGPTTPDELDAILLG</sequence>
<evidence type="ECO:0000313" key="6">
    <source>
        <dbReference type="Proteomes" id="UP001363151"/>
    </source>
</evidence>
<dbReference type="PANTHER" id="PTHR11820">
    <property type="entry name" value="ACYLPYRUVASE"/>
    <property type="match status" value="1"/>
</dbReference>
<proteinExistence type="inferred from homology"/>
<evidence type="ECO:0000256" key="1">
    <source>
        <dbReference type="ARBA" id="ARBA00010211"/>
    </source>
</evidence>
<reference evidence="5 6" key="1">
    <citation type="submission" date="2024-03" db="EMBL/GenBank/DDBJ databases">
        <title>Aureococcus anophagefferens CCMP1851 and Kratosvirus quantuckense: Draft genome of a second virus-susceptible host strain in the model system.</title>
        <authorList>
            <person name="Chase E."/>
            <person name="Truchon A.R."/>
            <person name="Schepens W."/>
            <person name="Wilhelm S.W."/>
        </authorList>
    </citation>
    <scope>NUCLEOTIDE SEQUENCE [LARGE SCALE GENOMIC DNA]</scope>
    <source>
        <strain evidence="5 6">CCMP1851</strain>
    </source>
</reference>
<dbReference type="InterPro" id="IPR036663">
    <property type="entry name" value="Fumarylacetoacetase_C_sf"/>
</dbReference>
<evidence type="ECO:0000256" key="2">
    <source>
        <dbReference type="ARBA" id="ARBA00022723"/>
    </source>
</evidence>
<keyword evidence="2" id="KW-0479">Metal-binding</keyword>
<comment type="similarity">
    <text evidence="1">Belongs to the FAH family.</text>
</comment>
<comment type="caution">
    <text evidence="5">The sequence shown here is derived from an EMBL/GenBank/DDBJ whole genome shotgun (WGS) entry which is preliminary data.</text>
</comment>
<feature type="signal peptide" evidence="3">
    <location>
        <begin position="1"/>
        <end position="16"/>
    </location>
</feature>
<accession>A0ABR1FXQ1</accession>
<feature type="chain" id="PRO_5046539169" evidence="3">
    <location>
        <begin position="17"/>
        <end position="306"/>
    </location>
</feature>
<dbReference type="PANTHER" id="PTHR11820:SF100">
    <property type="entry name" value="FUMARYLACETOACETATE HYDROLASE FAMILY PROTEIN (AFU_ORTHOLOGUE AFUA_4G01490)"/>
    <property type="match status" value="1"/>
</dbReference>
<evidence type="ECO:0000256" key="3">
    <source>
        <dbReference type="SAM" id="SignalP"/>
    </source>
</evidence>
<evidence type="ECO:0000313" key="5">
    <source>
        <dbReference type="EMBL" id="KAK7240958.1"/>
    </source>
</evidence>
<dbReference type="GO" id="GO:0016787">
    <property type="term" value="F:hydrolase activity"/>
    <property type="evidence" value="ECO:0007669"/>
    <property type="project" value="UniProtKB-KW"/>
</dbReference>
<dbReference type="Pfam" id="PF01557">
    <property type="entry name" value="FAA_hydrolase"/>
    <property type="match status" value="1"/>
</dbReference>
<feature type="domain" description="Fumarylacetoacetase-like C-terminal" evidence="4">
    <location>
        <begin position="71"/>
        <end position="283"/>
    </location>
</feature>
<name>A0ABR1FXQ1_AURAN</name>
<keyword evidence="3" id="KW-0732">Signal</keyword>
<keyword evidence="6" id="KW-1185">Reference proteome</keyword>
<dbReference type="InterPro" id="IPR011234">
    <property type="entry name" value="Fumarylacetoacetase-like_C"/>
</dbReference>
<keyword evidence="5" id="KW-0378">Hydrolase</keyword>
<dbReference type="Gene3D" id="3.90.850.10">
    <property type="entry name" value="Fumarylacetoacetase-like, C-terminal domain"/>
    <property type="match status" value="1"/>
</dbReference>
<dbReference type="SUPFAM" id="SSF56529">
    <property type="entry name" value="FAH"/>
    <property type="match status" value="1"/>
</dbReference>
<dbReference type="EMBL" id="JBBJCI010000208">
    <property type="protein sequence ID" value="KAK7240958.1"/>
    <property type="molecule type" value="Genomic_DNA"/>
</dbReference>
<protein>
    <submittedName>
        <fullName evidence="5">Acylpyruvate hydrolase</fullName>
    </submittedName>
</protein>